<evidence type="ECO:0000313" key="8">
    <source>
        <dbReference type="EMBL" id="AFZ11700.1"/>
    </source>
</evidence>
<keyword evidence="3" id="KW-0540">Nuclease</keyword>
<evidence type="ECO:0000256" key="3">
    <source>
        <dbReference type="ARBA" id="ARBA00022722"/>
    </source>
</evidence>
<dbReference type="STRING" id="1173022.Cri9333_0781"/>
<dbReference type="eggNOG" id="COG1724">
    <property type="taxonomic scope" value="Bacteria"/>
</dbReference>
<dbReference type="SUPFAM" id="SSF54786">
    <property type="entry name" value="YcfA/nrd intein domain"/>
    <property type="match status" value="1"/>
</dbReference>
<dbReference type="EMBL" id="CP003620">
    <property type="protein sequence ID" value="AFZ11700.1"/>
    <property type="molecule type" value="Genomic_DNA"/>
</dbReference>
<dbReference type="AlphaFoldDB" id="K9VX07"/>
<dbReference type="OrthoDB" id="9811409at2"/>
<dbReference type="KEGG" id="cep:Cri9333_0781"/>
<keyword evidence="6" id="KW-0694">RNA-binding</keyword>
<dbReference type="GO" id="GO:0003729">
    <property type="term" value="F:mRNA binding"/>
    <property type="evidence" value="ECO:0007669"/>
    <property type="project" value="InterPro"/>
</dbReference>
<reference evidence="8 9" key="1">
    <citation type="submission" date="2012-06" db="EMBL/GenBank/DDBJ databases">
        <title>Finished chromosome of genome of Crinalium epipsammum PCC 9333.</title>
        <authorList>
            <consortium name="US DOE Joint Genome Institute"/>
            <person name="Gugger M."/>
            <person name="Coursin T."/>
            <person name="Rippka R."/>
            <person name="Tandeau De Marsac N."/>
            <person name="Huntemann M."/>
            <person name="Wei C.-L."/>
            <person name="Han J."/>
            <person name="Detter J.C."/>
            <person name="Han C."/>
            <person name="Tapia R."/>
            <person name="Davenport K."/>
            <person name="Daligault H."/>
            <person name="Erkkila T."/>
            <person name="Gu W."/>
            <person name="Munk A.C.C."/>
            <person name="Teshima H."/>
            <person name="Xu Y."/>
            <person name="Chain P."/>
            <person name="Chen A."/>
            <person name="Krypides N."/>
            <person name="Mavromatis K."/>
            <person name="Markowitz V."/>
            <person name="Szeto E."/>
            <person name="Ivanova N."/>
            <person name="Mikhailova N."/>
            <person name="Ovchinnikova G."/>
            <person name="Pagani I."/>
            <person name="Pati A."/>
            <person name="Goodwin L."/>
            <person name="Peters L."/>
            <person name="Pitluck S."/>
            <person name="Woyke T."/>
            <person name="Kerfeld C."/>
        </authorList>
    </citation>
    <scope>NUCLEOTIDE SEQUENCE [LARGE SCALE GENOMIC DNA]</scope>
    <source>
        <strain evidence="8 9">PCC 9333</strain>
    </source>
</reference>
<dbReference type="RefSeq" id="WP_015201822.1">
    <property type="nucleotide sequence ID" value="NC_019753.1"/>
</dbReference>
<dbReference type="InterPro" id="IPR038570">
    <property type="entry name" value="HicA_sf"/>
</dbReference>
<keyword evidence="5" id="KW-0378">Hydrolase</keyword>
<dbReference type="Pfam" id="PF07927">
    <property type="entry name" value="HicA_toxin"/>
    <property type="match status" value="1"/>
</dbReference>
<dbReference type="PATRIC" id="fig|1173022.3.peg.851"/>
<dbReference type="GO" id="GO:0004519">
    <property type="term" value="F:endonuclease activity"/>
    <property type="evidence" value="ECO:0007669"/>
    <property type="project" value="UniProtKB-KW"/>
</dbReference>
<dbReference type="Proteomes" id="UP000010472">
    <property type="component" value="Chromosome"/>
</dbReference>
<evidence type="ECO:0000256" key="6">
    <source>
        <dbReference type="ARBA" id="ARBA00022884"/>
    </source>
</evidence>
<evidence type="ECO:0000256" key="4">
    <source>
        <dbReference type="ARBA" id="ARBA00022759"/>
    </source>
</evidence>
<evidence type="ECO:0000256" key="5">
    <source>
        <dbReference type="ARBA" id="ARBA00022801"/>
    </source>
</evidence>
<evidence type="ECO:0000256" key="1">
    <source>
        <dbReference type="ARBA" id="ARBA00006620"/>
    </source>
</evidence>
<gene>
    <name evidence="8" type="ORF">Cri9333_0781</name>
</gene>
<accession>K9VX07</accession>
<keyword evidence="2" id="KW-1277">Toxin-antitoxin system</keyword>
<dbReference type="GO" id="GO:0016787">
    <property type="term" value="F:hydrolase activity"/>
    <property type="evidence" value="ECO:0007669"/>
    <property type="project" value="UniProtKB-KW"/>
</dbReference>
<evidence type="ECO:0000313" key="9">
    <source>
        <dbReference type="Proteomes" id="UP000010472"/>
    </source>
</evidence>
<comment type="similarity">
    <text evidence="1">Belongs to the HicA mRNA interferase family.</text>
</comment>
<keyword evidence="4" id="KW-0255">Endonuclease</keyword>
<evidence type="ECO:0000256" key="2">
    <source>
        <dbReference type="ARBA" id="ARBA00022649"/>
    </source>
</evidence>
<organism evidence="8 9">
    <name type="scientific">Crinalium epipsammum PCC 9333</name>
    <dbReference type="NCBI Taxonomy" id="1173022"/>
    <lineage>
        <taxon>Bacteria</taxon>
        <taxon>Bacillati</taxon>
        <taxon>Cyanobacteriota</taxon>
        <taxon>Cyanophyceae</taxon>
        <taxon>Gomontiellales</taxon>
        <taxon>Gomontiellaceae</taxon>
        <taxon>Crinalium</taxon>
    </lineage>
</organism>
<dbReference type="InterPro" id="IPR012933">
    <property type="entry name" value="HicA_mRNA_interferase"/>
</dbReference>
<proteinExistence type="inferred from homology"/>
<protein>
    <submittedName>
        <fullName evidence="8">YcfA family protein</fullName>
    </submittedName>
</protein>
<keyword evidence="7" id="KW-0346">Stress response</keyword>
<dbReference type="HOGENOM" id="CLU_3024480_0_0_3"/>
<sequence>MPKIPALTGKEIIRLLERIDFQVIRQKGSHVRMRLTIKANINAFNENILDSFFIK</sequence>
<dbReference type="Gene3D" id="3.30.920.30">
    <property type="entry name" value="Hypothetical protein"/>
    <property type="match status" value="1"/>
</dbReference>
<keyword evidence="9" id="KW-1185">Reference proteome</keyword>
<name>K9VX07_9CYAN</name>
<evidence type="ECO:0000256" key="7">
    <source>
        <dbReference type="ARBA" id="ARBA00023016"/>
    </source>
</evidence>